<gene>
    <name evidence="1" type="ORF">CARN5_1279</name>
</gene>
<dbReference type="AlphaFoldDB" id="E6QDH3"/>
<proteinExistence type="predicted"/>
<dbReference type="EMBL" id="CABP01000105">
    <property type="protein sequence ID" value="CBI05249.1"/>
    <property type="molecule type" value="Genomic_DNA"/>
</dbReference>
<reference evidence="1" key="1">
    <citation type="submission" date="2009-10" db="EMBL/GenBank/DDBJ databases">
        <title>Diversity of trophic interactions inside an arsenic-rich microbial ecosystem.</title>
        <authorList>
            <person name="Bertin P.N."/>
            <person name="Heinrich-Salmeron A."/>
            <person name="Pelletier E."/>
            <person name="Goulhen-Chollet F."/>
            <person name="Arsene-Ploetze F."/>
            <person name="Gallien S."/>
            <person name="Calteau A."/>
            <person name="Vallenet D."/>
            <person name="Casiot C."/>
            <person name="Chane-Woon-Ming B."/>
            <person name="Giloteaux L."/>
            <person name="Barakat M."/>
            <person name="Bonnefoy V."/>
            <person name="Bruneel O."/>
            <person name="Chandler M."/>
            <person name="Cleiss J."/>
            <person name="Duran R."/>
            <person name="Elbaz-Poulichet F."/>
            <person name="Fonknechten N."/>
            <person name="Lauga B."/>
            <person name="Mornico D."/>
            <person name="Ortet P."/>
            <person name="Schaeffer C."/>
            <person name="Siguier P."/>
            <person name="Alexander Thil Smith A."/>
            <person name="Van Dorsselaer A."/>
            <person name="Weissenbach J."/>
            <person name="Medigue C."/>
            <person name="Le Paslier D."/>
        </authorList>
    </citation>
    <scope>NUCLEOTIDE SEQUENCE</scope>
</reference>
<evidence type="ECO:0000313" key="1">
    <source>
        <dbReference type="EMBL" id="CBI05249.1"/>
    </source>
</evidence>
<dbReference type="Pfam" id="PF12276">
    <property type="entry name" value="DUF3617"/>
    <property type="match status" value="1"/>
</dbReference>
<dbReference type="InterPro" id="IPR022061">
    <property type="entry name" value="DUF3617"/>
</dbReference>
<comment type="caution">
    <text evidence="1">The sequence shown here is derived from an EMBL/GenBank/DDBJ whole genome shotgun (WGS) entry which is preliminary data.</text>
</comment>
<evidence type="ECO:0008006" key="2">
    <source>
        <dbReference type="Google" id="ProtNLM"/>
    </source>
</evidence>
<organism evidence="1">
    <name type="scientific">mine drainage metagenome</name>
    <dbReference type="NCBI Taxonomy" id="410659"/>
    <lineage>
        <taxon>unclassified sequences</taxon>
        <taxon>metagenomes</taxon>
        <taxon>ecological metagenomes</taxon>
    </lineage>
</organism>
<accession>E6QDH3</accession>
<name>E6QDH3_9ZZZZ</name>
<sequence length="157" mass="17096">MSRSFSLLALAGIWALSTASAMAHPIRNESPMEPGLWDMTVAGTVQVPSANVSEPVHRSMQVCIKAHEPPAEPFLPAHHGHCTTTHAPLANGREQWKIHCTAPHATVNQIGWIQSLPQTFDSHWQITENITGPASYATETTMRMKGRRAGPDCGSVR</sequence>
<protein>
    <recommendedName>
        <fullName evidence="2">DUF3617 family protein</fullName>
    </recommendedName>
</protein>